<evidence type="ECO:0000313" key="4">
    <source>
        <dbReference type="Proteomes" id="UP001255917"/>
    </source>
</evidence>
<evidence type="ECO:0000256" key="2">
    <source>
        <dbReference type="SAM" id="SignalP"/>
    </source>
</evidence>
<dbReference type="Proteomes" id="UP001255917">
    <property type="component" value="Unassembled WGS sequence"/>
</dbReference>
<feature type="region of interest" description="Disordered" evidence="1">
    <location>
        <begin position="68"/>
        <end position="93"/>
    </location>
</feature>
<organism evidence="3 4">
    <name type="scientific">Halomonas saccharevitans</name>
    <dbReference type="NCBI Taxonomy" id="416872"/>
    <lineage>
        <taxon>Bacteria</taxon>
        <taxon>Pseudomonadati</taxon>
        <taxon>Pseudomonadota</taxon>
        <taxon>Gammaproteobacteria</taxon>
        <taxon>Oceanospirillales</taxon>
        <taxon>Halomonadaceae</taxon>
        <taxon>Halomonas</taxon>
    </lineage>
</organism>
<comment type="caution">
    <text evidence="3">The sequence shown here is derived from an EMBL/GenBank/DDBJ whole genome shotgun (WGS) entry which is preliminary data.</text>
</comment>
<proteinExistence type="predicted"/>
<feature type="signal peptide" evidence="2">
    <location>
        <begin position="1"/>
        <end position="19"/>
    </location>
</feature>
<sequence>MRILLTALLCLWLTTPALAGVETRTVQAEATGIDRENAIFNALGDAVRQVHGARVEASRELRSSMERLARHGSDGGASSTTLRTGNESRTRVQSQGLISGYRVLGVTPAAGGGQRARLEVRVPVYRVPGSGAQSNRRRLAVYPVAIDTPRLRLAGESLGAGDASRRLTQAIVQAFVASRRFSVLERDMRQAIEAEQGFVASGRAGLAQQAMLGRELGADYLVVARLTELDMDLREVESSLTGERSHQGEGVATLEARVVVPATGQVMWSHTLSTDLASLGIDAPGSRGFSQRVFDALGSELAFQALNVIYPLRVVESQGERLVLNQGGVIVKPGQRWAVYDIGKAYSDPYHGESLGPRESWSAEVEITRVADRVAYARVVKGEVDGDGQVLRRLDATGQATREAERAALRGTRERVCLPMDPC</sequence>
<keyword evidence="4" id="KW-1185">Reference proteome</keyword>
<feature type="chain" id="PRO_5045332034" evidence="2">
    <location>
        <begin position="20"/>
        <end position="423"/>
    </location>
</feature>
<dbReference type="RefSeq" id="WP_315585951.1">
    <property type="nucleotide sequence ID" value="NZ_JAVXUR010000002.1"/>
</dbReference>
<accession>A0ABU3NG62</accession>
<feature type="compositionally biased region" description="Polar residues" evidence="1">
    <location>
        <begin position="76"/>
        <end position="93"/>
    </location>
</feature>
<gene>
    <name evidence="3" type="ORF">RSO68_07025</name>
</gene>
<dbReference type="Gene3D" id="3.40.50.10610">
    <property type="entry name" value="ABC-type transport auxiliary lipoprotein component"/>
    <property type="match status" value="1"/>
</dbReference>
<protein>
    <submittedName>
        <fullName evidence="3">CsgG/HfaB family protein</fullName>
    </submittedName>
</protein>
<name>A0ABU3NG62_9GAMM</name>
<keyword evidence="2" id="KW-0732">Signal</keyword>
<dbReference type="Pfam" id="PF03783">
    <property type="entry name" value="CsgG"/>
    <property type="match status" value="1"/>
</dbReference>
<reference evidence="4" key="1">
    <citation type="submission" date="2023-07" db="EMBL/GenBank/DDBJ databases">
        <title>Substrates and metabolic shifts associated with increased methane emissions in unrestored hypersaline salterns.</title>
        <authorList>
            <person name="Bueno De Mesquita C.P."/>
            <person name="Tringe S.G."/>
        </authorList>
    </citation>
    <scope>NUCLEOTIDE SEQUENCE [LARGE SCALE GENOMIC DNA]</scope>
    <source>
        <strain evidence="4">I4</strain>
    </source>
</reference>
<evidence type="ECO:0000313" key="3">
    <source>
        <dbReference type="EMBL" id="MDT8879217.1"/>
    </source>
</evidence>
<dbReference type="EMBL" id="JAVXUR010000002">
    <property type="protein sequence ID" value="MDT8879217.1"/>
    <property type="molecule type" value="Genomic_DNA"/>
</dbReference>
<evidence type="ECO:0000256" key="1">
    <source>
        <dbReference type="SAM" id="MobiDB-lite"/>
    </source>
</evidence>
<dbReference type="InterPro" id="IPR005534">
    <property type="entry name" value="Curli_assmbl/transp-comp_CsgG"/>
</dbReference>